<accession>A0A392WE81</accession>
<feature type="non-terminal residue" evidence="1">
    <location>
        <position position="1"/>
    </location>
</feature>
<proteinExistence type="predicted"/>
<sequence length="12" mass="1373">SWVGNPQWAKSL</sequence>
<evidence type="ECO:0000313" key="1">
    <source>
        <dbReference type="EMBL" id="MCI97862.1"/>
    </source>
</evidence>
<reference evidence="1 2" key="1">
    <citation type="journal article" date="2018" name="Front. Plant Sci.">
        <title>Red Clover (Trifolium pratense) and Zigzag Clover (T. medium) - A Picture of Genomic Similarities and Differences.</title>
        <authorList>
            <person name="Dluhosova J."/>
            <person name="Istvanek J."/>
            <person name="Nedelnik J."/>
            <person name="Repkova J."/>
        </authorList>
    </citation>
    <scope>NUCLEOTIDE SEQUENCE [LARGE SCALE GENOMIC DNA]</scope>
    <source>
        <strain evidence="2">cv. 10/8</strain>
        <tissue evidence="1">Leaf</tissue>
    </source>
</reference>
<evidence type="ECO:0000313" key="2">
    <source>
        <dbReference type="Proteomes" id="UP000265520"/>
    </source>
</evidence>
<name>A0A392WE81_9FABA</name>
<dbReference type="Proteomes" id="UP000265520">
    <property type="component" value="Unassembled WGS sequence"/>
</dbReference>
<keyword evidence="2" id="KW-1185">Reference proteome</keyword>
<dbReference type="EMBL" id="LXQA011456644">
    <property type="protein sequence ID" value="MCI97862.1"/>
    <property type="molecule type" value="Genomic_DNA"/>
</dbReference>
<comment type="caution">
    <text evidence="1">The sequence shown here is derived from an EMBL/GenBank/DDBJ whole genome shotgun (WGS) entry which is preliminary data.</text>
</comment>
<organism evidence="1 2">
    <name type="scientific">Trifolium medium</name>
    <dbReference type="NCBI Taxonomy" id="97028"/>
    <lineage>
        <taxon>Eukaryota</taxon>
        <taxon>Viridiplantae</taxon>
        <taxon>Streptophyta</taxon>
        <taxon>Embryophyta</taxon>
        <taxon>Tracheophyta</taxon>
        <taxon>Spermatophyta</taxon>
        <taxon>Magnoliopsida</taxon>
        <taxon>eudicotyledons</taxon>
        <taxon>Gunneridae</taxon>
        <taxon>Pentapetalae</taxon>
        <taxon>rosids</taxon>
        <taxon>fabids</taxon>
        <taxon>Fabales</taxon>
        <taxon>Fabaceae</taxon>
        <taxon>Papilionoideae</taxon>
        <taxon>50 kb inversion clade</taxon>
        <taxon>NPAAA clade</taxon>
        <taxon>Hologalegina</taxon>
        <taxon>IRL clade</taxon>
        <taxon>Trifolieae</taxon>
        <taxon>Trifolium</taxon>
    </lineage>
</organism>
<protein>
    <submittedName>
        <fullName evidence="1">Uncharacterized protein</fullName>
    </submittedName>
</protein>